<organism evidence="1 2">
    <name type="scientific">Candidatus Marsarchaeota G1 archaeon BE_D</name>
    <dbReference type="NCBI Taxonomy" id="1978156"/>
    <lineage>
        <taxon>Archaea</taxon>
        <taxon>Candidatus Marsarchaeota</taxon>
        <taxon>Candidatus Marsarchaeota group 1</taxon>
    </lineage>
</organism>
<dbReference type="GO" id="GO:0001682">
    <property type="term" value="P:tRNA 5'-leader removal"/>
    <property type="evidence" value="ECO:0007669"/>
    <property type="project" value="InterPro"/>
</dbReference>
<dbReference type="InterPro" id="IPR036980">
    <property type="entry name" value="RNase_P/MRP_Rpp29_sf"/>
</dbReference>
<dbReference type="Proteomes" id="UP000240569">
    <property type="component" value="Unassembled WGS sequence"/>
</dbReference>
<name>A0A2R6AK76_9ARCH</name>
<protein>
    <submittedName>
        <fullName evidence="1">Uncharacterized protein</fullName>
    </submittedName>
</protein>
<comment type="caution">
    <text evidence="1">The sequence shown here is derived from an EMBL/GenBank/DDBJ whole genome shotgun (WGS) entry which is preliminary data.</text>
</comment>
<accession>A0A2R6AK76</accession>
<dbReference type="InterPro" id="IPR002730">
    <property type="entry name" value="Rpp29/RNP1"/>
</dbReference>
<dbReference type="AlphaFoldDB" id="A0A2R6AK76"/>
<dbReference type="InterPro" id="IPR023534">
    <property type="entry name" value="Rof/RNase_P-like"/>
</dbReference>
<evidence type="ECO:0000313" key="1">
    <source>
        <dbReference type="EMBL" id="PSN86779.1"/>
    </source>
</evidence>
<dbReference type="EMBL" id="NEXD01000002">
    <property type="protein sequence ID" value="PSN86779.1"/>
    <property type="molecule type" value="Genomic_DNA"/>
</dbReference>
<dbReference type="Pfam" id="PF01868">
    <property type="entry name" value="RNase_P-MRP_p29"/>
    <property type="match status" value="1"/>
</dbReference>
<gene>
    <name evidence="1" type="ORF">B9Q02_01045</name>
</gene>
<dbReference type="GO" id="GO:0003723">
    <property type="term" value="F:RNA binding"/>
    <property type="evidence" value="ECO:0007669"/>
    <property type="project" value="InterPro"/>
</dbReference>
<reference evidence="1 2" key="1">
    <citation type="submission" date="2017-04" db="EMBL/GenBank/DDBJ databases">
        <title>Novel microbial lineages endemic to geothermal iron-oxide mats fill important gaps in the evolutionary history of Archaea.</title>
        <authorList>
            <person name="Jay Z.J."/>
            <person name="Beam J.P."/>
            <person name="Dlakic M."/>
            <person name="Rusch D.B."/>
            <person name="Kozubal M.A."/>
            <person name="Inskeep W.P."/>
        </authorList>
    </citation>
    <scope>NUCLEOTIDE SEQUENCE [LARGE SCALE GENOMIC DNA]</scope>
    <source>
        <strain evidence="1">BE_D</strain>
    </source>
</reference>
<sequence>MSLKMSSSIGLLGIDCELKAYNKTYKAIVIDETQKTILVCLNGKTKRFPKEVITLHLNQRTIKGKELIGRPWERLCKR</sequence>
<dbReference type="Gene3D" id="2.30.30.210">
    <property type="entry name" value="Ribonuclease P/MRP, subunit p29"/>
    <property type="match status" value="1"/>
</dbReference>
<dbReference type="GO" id="GO:0030677">
    <property type="term" value="C:ribonuclease P complex"/>
    <property type="evidence" value="ECO:0007669"/>
    <property type="project" value="InterPro"/>
</dbReference>
<dbReference type="SUPFAM" id="SSF101744">
    <property type="entry name" value="Rof/RNase P subunit-like"/>
    <property type="match status" value="1"/>
</dbReference>
<proteinExistence type="predicted"/>
<evidence type="ECO:0000313" key="2">
    <source>
        <dbReference type="Proteomes" id="UP000240569"/>
    </source>
</evidence>